<dbReference type="OrthoDB" id="9807402at2"/>
<evidence type="ECO:0000256" key="1">
    <source>
        <dbReference type="ARBA" id="ARBA00004651"/>
    </source>
</evidence>
<sequence>MGFMIGRLGQTLIVLLVAALVSFMLFRYVGDPVNNMVGQAASLADREAMRTQLGLNDPVAVQFARFVGDVLRGDLGMSYRFGQPVSDLLLQRLPATLELSLVSILLAAGLGVPLGVWTALHPRSRSAKLLMLASLAGVALPTFLIGIVLILVFSVWLGWLPSFGRGEVVSFGAWTTGLLTASGLKALVLPSVTLGLFQMTLIMRLVRAEMQEVLRSDFIRFARARGLKRATVNYDHGLRNTLVPVITIVGLQFGNVFAFSVIVETVFQWPGFGLLVIQAIQFADVPLLAAYIVLVALCFAIINLIVDILYVVIDPRVGAAQLARGGHA</sequence>
<evidence type="ECO:0000256" key="2">
    <source>
        <dbReference type="ARBA" id="ARBA00022448"/>
    </source>
</evidence>
<feature type="transmembrane region" description="Helical" evidence="7">
    <location>
        <begin position="287"/>
        <end position="313"/>
    </location>
</feature>
<dbReference type="GO" id="GO:0055085">
    <property type="term" value="P:transmembrane transport"/>
    <property type="evidence" value="ECO:0007669"/>
    <property type="project" value="InterPro"/>
</dbReference>
<keyword evidence="5 7" id="KW-1133">Transmembrane helix</keyword>
<keyword evidence="4 7" id="KW-0812">Transmembrane</keyword>
<keyword evidence="6 7" id="KW-0472">Membrane</keyword>
<dbReference type="GO" id="GO:0005886">
    <property type="term" value="C:plasma membrane"/>
    <property type="evidence" value="ECO:0007669"/>
    <property type="project" value="UniProtKB-SubCell"/>
</dbReference>
<evidence type="ECO:0000256" key="7">
    <source>
        <dbReference type="RuleBase" id="RU363032"/>
    </source>
</evidence>
<dbReference type="InterPro" id="IPR045621">
    <property type="entry name" value="BPD_transp_1_N"/>
</dbReference>
<dbReference type="AlphaFoldDB" id="A0A1M5SIY1"/>
<dbReference type="Pfam" id="PF00528">
    <property type="entry name" value="BPD_transp_1"/>
    <property type="match status" value="1"/>
</dbReference>
<dbReference type="Pfam" id="PF19300">
    <property type="entry name" value="BPD_transp_1_N"/>
    <property type="match status" value="1"/>
</dbReference>
<organism evidence="9 10">
    <name type="scientific">Bradyrhizobium erythrophlei</name>
    <dbReference type="NCBI Taxonomy" id="1437360"/>
    <lineage>
        <taxon>Bacteria</taxon>
        <taxon>Pseudomonadati</taxon>
        <taxon>Pseudomonadota</taxon>
        <taxon>Alphaproteobacteria</taxon>
        <taxon>Hyphomicrobiales</taxon>
        <taxon>Nitrobacteraceae</taxon>
        <taxon>Bradyrhizobium</taxon>
    </lineage>
</organism>
<dbReference type="SUPFAM" id="SSF161098">
    <property type="entry name" value="MetI-like"/>
    <property type="match status" value="1"/>
</dbReference>
<dbReference type="EMBL" id="LT670818">
    <property type="protein sequence ID" value="SHH37863.1"/>
    <property type="molecule type" value="Genomic_DNA"/>
</dbReference>
<keyword evidence="2 7" id="KW-0813">Transport</keyword>
<proteinExistence type="inferred from homology"/>
<feature type="transmembrane region" description="Helical" evidence="7">
    <location>
        <begin position="171"/>
        <end position="197"/>
    </location>
</feature>
<reference evidence="9 10" key="1">
    <citation type="submission" date="2016-11" db="EMBL/GenBank/DDBJ databases">
        <authorList>
            <person name="Jaros S."/>
            <person name="Januszkiewicz K."/>
            <person name="Wedrychowicz H."/>
        </authorList>
    </citation>
    <scope>NUCLEOTIDE SEQUENCE [LARGE SCALE GENOMIC DNA]</scope>
    <source>
        <strain evidence="9 10">GAS242</strain>
    </source>
</reference>
<name>A0A1M5SIY1_9BRAD</name>
<dbReference type="InterPro" id="IPR000515">
    <property type="entry name" value="MetI-like"/>
</dbReference>
<feature type="transmembrane region" description="Helical" evidence="7">
    <location>
        <begin position="99"/>
        <end position="120"/>
    </location>
</feature>
<comment type="subcellular location">
    <subcellularLocation>
        <location evidence="1 7">Cell membrane</location>
        <topology evidence="1 7">Multi-pass membrane protein</topology>
    </subcellularLocation>
</comment>
<feature type="domain" description="ABC transmembrane type-1" evidence="8">
    <location>
        <begin position="93"/>
        <end position="310"/>
    </location>
</feature>
<evidence type="ECO:0000259" key="8">
    <source>
        <dbReference type="PROSITE" id="PS50928"/>
    </source>
</evidence>
<keyword evidence="3" id="KW-1003">Cell membrane</keyword>
<comment type="similarity">
    <text evidence="7">Belongs to the binding-protein-dependent transport system permease family.</text>
</comment>
<evidence type="ECO:0000256" key="3">
    <source>
        <dbReference type="ARBA" id="ARBA00022475"/>
    </source>
</evidence>
<evidence type="ECO:0000256" key="6">
    <source>
        <dbReference type="ARBA" id="ARBA00023136"/>
    </source>
</evidence>
<dbReference type="PROSITE" id="PS50928">
    <property type="entry name" value="ABC_TM1"/>
    <property type="match status" value="1"/>
</dbReference>
<feature type="transmembrane region" description="Helical" evidence="7">
    <location>
        <begin position="12"/>
        <end position="29"/>
    </location>
</feature>
<evidence type="ECO:0000256" key="4">
    <source>
        <dbReference type="ARBA" id="ARBA00022692"/>
    </source>
</evidence>
<dbReference type="PANTHER" id="PTHR43163:SF2">
    <property type="entry name" value="ABC TRANSPORTER PERMEASE PROTEIN"/>
    <property type="match status" value="1"/>
</dbReference>
<evidence type="ECO:0000313" key="9">
    <source>
        <dbReference type="EMBL" id="SHH37863.1"/>
    </source>
</evidence>
<protein>
    <submittedName>
        <fullName evidence="9">Peptide/nickel transport system permease protein</fullName>
    </submittedName>
</protein>
<dbReference type="InterPro" id="IPR035906">
    <property type="entry name" value="MetI-like_sf"/>
</dbReference>
<feature type="transmembrane region" description="Helical" evidence="7">
    <location>
        <begin position="132"/>
        <end position="159"/>
    </location>
</feature>
<dbReference type="Gene3D" id="1.10.3720.10">
    <property type="entry name" value="MetI-like"/>
    <property type="match status" value="1"/>
</dbReference>
<dbReference type="PANTHER" id="PTHR43163">
    <property type="entry name" value="DIPEPTIDE TRANSPORT SYSTEM PERMEASE PROTEIN DPPB-RELATED"/>
    <property type="match status" value="1"/>
</dbReference>
<evidence type="ECO:0000313" key="10">
    <source>
        <dbReference type="Proteomes" id="UP000190675"/>
    </source>
</evidence>
<dbReference type="Proteomes" id="UP000190675">
    <property type="component" value="Chromosome I"/>
</dbReference>
<dbReference type="CDD" id="cd06261">
    <property type="entry name" value="TM_PBP2"/>
    <property type="match status" value="1"/>
</dbReference>
<evidence type="ECO:0000256" key="5">
    <source>
        <dbReference type="ARBA" id="ARBA00022989"/>
    </source>
</evidence>
<feature type="transmembrane region" description="Helical" evidence="7">
    <location>
        <begin position="242"/>
        <end position="267"/>
    </location>
</feature>
<dbReference type="RefSeq" id="WP_079570238.1">
    <property type="nucleotide sequence ID" value="NZ_LT670818.1"/>
</dbReference>
<accession>A0A1M5SIY1</accession>
<gene>
    <name evidence="9" type="ORF">SAMN05444169_7147</name>
</gene>